<feature type="DNA-binding region" description="H-T-H motif" evidence="2">
    <location>
        <begin position="45"/>
        <end position="64"/>
    </location>
</feature>
<keyword evidence="1 2" id="KW-0238">DNA-binding</keyword>
<evidence type="ECO:0000256" key="2">
    <source>
        <dbReference type="PROSITE-ProRule" id="PRU00335"/>
    </source>
</evidence>
<dbReference type="InterPro" id="IPR036271">
    <property type="entry name" value="Tet_transcr_reg_TetR-rel_C_sf"/>
</dbReference>
<dbReference type="InterPro" id="IPR009057">
    <property type="entry name" value="Homeodomain-like_sf"/>
</dbReference>
<dbReference type="SUPFAM" id="SSF46689">
    <property type="entry name" value="Homeodomain-like"/>
    <property type="match status" value="1"/>
</dbReference>
<feature type="domain" description="HTH tetR-type" evidence="3">
    <location>
        <begin position="22"/>
        <end position="82"/>
    </location>
</feature>
<dbReference type="Pfam" id="PF00440">
    <property type="entry name" value="TetR_N"/>
    <property type="match status" value="1"/>
</dbReference>
<dbReference type="EMBL" id="JBHUHD010000001">
    <property type="protein sequence ID" value="MFD2139537.1"/>
    <property type="molecule type" value="Genomic_DNA"/>
</dbReference>
<gene>
    <name evidence="4" type="ORF">ACFSNC_03925</name>
</gene>
<reference evidence="5" key="1">
    <citation type="journal article" date="2019" name="Int. J. Syst. Evol. Microbiol.">
        <title>The Global Catalogue of Microorganisms (GCM) 10K type strain sequencing project: providing services to taxonomists for standard genome sequencing and annotation.</title>
        <authorList>
            <consortium name="The Broad Institute Genomics Platform"/>
            <consortium name="The Broad Institute Genome Sequencing Center for Infectious Disease"/>
            <person name="Wu L."/>
            <person name="Ma J."/>
        </authorList>
    </citation>
    <scope>NUCLEOTIDE SEQUENCE [LARGE SCALE GENOMIC DNA]</scope>
    <source>
        <strain evidence="5">CCM 7435</strain>
    </source>
</reference>
<dbReference type="PANTHER" id="PTHR30328:SF54">
    <property type="entry name" value="HTH-TYPE TRANSCRIPTIONAL REPRESSOR SCO4008"/>
    <property type="match status" value="1"/>
</dbReference>
<proteinExistence type="predicted"/>
<evidence type="ECO:0000313" key="5">
    <source>
        <dbReference type="Proteomes" id="UP001597299"/>
    </source>
</evidence>
<sequence>MSMTPEKPVETPARIRRTRNAADTKEKLLKAARIEFAQHGFAGARTDRIVRSAESNPRMISHYFGGKAGLYVAVLEEALGDLRRQELKIDLEDLGPLDGLIQLFDFMNRHFESNTYLVRLLSAENVQKARYLKTSKRVQQMASPVLSNISTLIERGEADGTLRKGLDPLEVYVMMVALNQFHLSNVHTLSVIFERDLGSPAWRASRHVAARTMMRVYLERDRRET</sequence>
<dbReference type="Proteomes" id="UP001597299">
    <property type="component" value="Unassembled WGS sequence"/>
</dbReference>
<dbReference type="SUPFAM" id="SSF48498">
    <property type="entry name" value="Tetracyclin repressor-like, C-terminal domain"/>
    <property type="match status" value="1"/>
</dbReference>
<dbReference type="Pfam" id="PF17938">
    <property type="entry name" value="TetR_C_29"/>
    <property type="match status" value="1"/>
</dbReference>
<name>A0ABW4YT79_9HYPH</name>
<comment type="caution">
    <text evidence="4">The sequence shown here is derived from an EMBL/GenBank/DDBJ whole genome shotgun (WGS) entry which is preliminary data.</text>
</comment>
<evidence type="ECO:0000259" key="3">
    <source>
        <dbReference type="PROSITE" id="PS50977"/>
    </source>
</evidence>
<accession>A0ABW4YT79</accession>
<dbReference type="PANTHER" id="PTHR30328">
    <property type="entry name" value="TRANSCRIPTIONAL REPRESSOR"/>
    <property type="match status" value="1"/>
</dbReference>
<dbReference type="InterPro" id="IPR050109">
    <property type="entry name" value="HTH-type_TetR-like_transc_reg"/>
</dbReference>
<dbReference type="PROSITE" id="PS50977">
    <property type="entry name" value="HTH_TETR_2"/>
    <property type="match status" value="1"/>
</dbReference>
<dbReference type="InterPro" id="IPR041474">
    <property type="entry name" value="NicS_C"/>
</dbReference>
<dbReference type="InterPro" id="IPR001647">
    <property type="entry name" value="HTH_TetR"/>
</dbReference>
<evidence type="ECO:0000256" key="1">
    <source>
        <dbReference type="ARBA" id="ARBA00023125"/>
    </source>
</evidence>
<protein>
    <submittedName>
        <fullName evidence="4">TetR/AcrR family transcriptional regulator</fullName>
    </submittedName>
</protein>
<keyword evidence="5" id="KW-1185">Reference proteome</keyword>
<organism evidence="4 5">
    <name type="scientific">Ancylobacter oerskovii</name>
    <dbReference type="NCBI Taxonomy" id="459519"/>
    <lineage>
        <taxon>Bacteria</taxon>
        <taxon>Pseudomonadati</taxon>
        <taxon>Pseudomonadota</taxon>
        <taxon>Alphaproteobacteria</taxon>
        <taxon>Hyphomicrobiales</taxon>
        <taxon>Xanthobacteraceae</taxon>
        <taxon>Ancylobacter</taxon>
    </lineage>
</organism>
<dbReference type="Gene3D" id="1.10.357.10">
    <property type="entry name" value="Tetracycline Repressor, domain 2"/>
    <property type="match status" value="1"/>
</dbReference>
<dbReference type="RefSeq" id="WP_213352102.1">
    <property type="nucleotide sequence ID" value="NZ_JAHBGB010000019.1"/>
</dbReference>
<evidence type="ECO:0000313" key="4">
    <source>
        <dbReference type="EMBL" id="MFD2139537.1"/>
    </source>
</evidence>